<keyword evidence="2" id="KW-1185">Reference proteome</keyword>
<dbReference type="CDD" id="cd19608">
    <property type="entry name" value="GH113_mannanase-like"/>
    <property type="match status" value="1"/>
</dbReference>
<sequence length="359" mass="41333">MRLTDSLDYNKSISQCNLLTVLMTNRFFLIVCAFLSCQTQPPFQYSGPKFKGVNLVAPPRQPDSLALAPVRAIGGDWVAIVPYGFCKKGDPHFFFSENRKEQSKWQWWGETTAGVTGTVQMAKRQGLKTMLKPHVWMQGGSHLDLEFTTESDWQSFEHDYAQYILHFAKLADSLQVDLYCITTELDRFAIARPAFWQSLIGQVRQIYKGPLTYAANWDRYEKIPFWKQLDYVGVDAYFPIADEREPTVAELARGWKKPMKALQQLSSQVEKPILFTEFGYRSCDHAAQRPWESETDCIPNATVQANAYAALLETVWPQSWFAGGFLWKWFIDADPRHRDRDQFSPQGKAAEIVLTKNWN</sequence>
<dbReference type="Proteomes" id="UP000477386">
    <property type="component" value="Unassembled WGS sequence"/>
</dbReference>
<dbReference type="AlphaFoldDB" id="A0A6M0IM52"/>
<evidence type="ECO:0000313" key="2">
    <source>
        <dbReference type="Proteomes" id="UP000477386"/>
    </source>
</evidence>
<dbReference type="Gene3D" id="3.20.20.80">
    <property type="entry name" value="Glycosidases"/>
    <property type="match status" value="1"/>
</dbReference>
<evidence type="ECO:0000313" key="1">
    <source>
        <dbReference type="EMBL" id="NEU69386.1"/>
    </source>
</evidence>
<dbReference type="InterPro" id="IPR017853">
    <property type="entry name" value="GH"/>
</dbReference>
<gene>
    <name evidence="1" type="ORF">GK091_21040</name>
</gene>
<dbReference type="SUPFAM" id="SSF51445">
    <property type="entry name" value="(Trans)glycosidases"/>
    <property type="match status" value="1"/>
</dbReference>
<protein>
    <recommendedName>
        <fullName evidence="3">GTA TIM-barrel-like domain-containing protein</fullName>
    </recommendedName>
</protein>
<proteinExistence type="predicted"/>
<comment type="caution">
    <text evidence="1">The sequence shown here is derived from an EMBL/GenBank/DDBJ whole genome shotgun (WGS) entry which is preliminary data.</text>
</comment>
<dbReference type="InterPro" id="IPR055151">
    <property type="entry name" value="GH113"/>
</dbReference>
<evidence type="ECO:0008006" key="3">
    <source>
        <dbReference type="Google" id="ProtNLM"/>
    </source>
</evidence>
<reference evidence="1 2" key="1">
    <citation type="submission" date="2020-02" db="EMBL/GenBank/DDBJ databases">
        <title>Draft genome sequence of two Spirosoma agri KCTC 52727 and Spirosoma terrae KCTC 52035.</title>
        <authorList>
            <person name="Rojas J."/>
            <person name="Ambika Manirajan B."/>
            <person name="Ratering S."/>
            <person name="Suarez C."/>
            <person name="Schnell S."/>
        </authorList>
    </citation>
    <scope>NUCLEOTIDE SEQUENCE [LARGE SCALE GENOMIC DNA]</scope>
    <source>
        <strain evidence="1 2">KCTC 52727</strain>
    </source>
</reference>
<dbReference type="EMBL" id="JAAGNZ010000002">
    <property type="protein sequence ID" value="NEU69386.1"/>
    <property type="molecule type" value="Genomic_DNA"/>
</dbReference>
<organism evidence="1 2">
    <name type="scientific">Spirosoma agri</name>
    <dbReference type="NCBI Taxonomy" id="1987381"/>
    <lineage>
        <taxon>Bacteria</taxon>
        <taxon>Pseudomonadati</taxon>
        <taxon>Bacteroidota</taxon>
        <taxon>Cytophagia</taxon>
        <taxon>Cytophagales</taxon>
        <taxon>Cytophagaceae</taxon>
        <taxon>Spirosoma</taxon>
    </lineage>
</organism>
<name>A0A6M0IM52_9BACT</name>
<dbReference type="Pfam" id="PF22612">
    <property type="entry name" value="GH113"/>
    <property type="match status" value="1"/>
</dbReference>
<accession>A0A6M0IM52</accession>